<name>A0A3B6D6S2_WHEAT</name>
<evidence type="ECO:0000259" key="1">
    <source>
        <dbReference type="Pfam" id="PF03478"/>
    </source>
</evidence>
<reference evidence="2" key="1">
    <citation type="submission" date="2018-08" db="EMBL/GenBank/DDBJ databases">
        <authorList>
            <person name="Rossello M."/>
        </authorList>
    </citation>
    <scope>NUCLEOTIDE SEQUENCE [LARGE SCALE GENOMIC DNA]</scope>
    <source>
        <strain evidence="2">cv. Chinese Spring</strain>
    </source>
</reference>
<dbReference type="OrthoDB" id="686549at2759"/>
<protein>
    <recommendedName>
        <fullName evidence="1">KIB1-4 beta-propeller domain-containing protein</fullName>
    </recommendedName>
</protein>
<dbReference type="Gramene" id="TraesARI2D03G01121890.1">
    <property type="protein sequence ID" value="TraesARI2D03G01121890.1.CDS1"/>
    <property type="gene ID" value="TraesARI2D03G01121890"/>
</dbReference>
<dbReference type="Gramene" id="TraesCAD_scaffold_055246_01G000100.1">
    <property type="protein sequence ID" value="TraesCAD_scaffold_055246_01G000100.1"/>
    <property type="gene ID" value="TraesCAD_scaffold_055246_01G000100"/>
</dbReference>
<sequence>MSSMPCLAVEHRCTGTNKSTTTVFSVAGNGKEPITGGLDSDELTDKAFCPTPQGWLIVRDRLATVDTYLLDHHSHEKINLPPLAIDQDLLINCSCLLSDAPTAPGCVVLIVEPDAPIIRYHRIGVDDGWTKHEYDLGTQGDEIGGFEKIPMCETVACRGKFYFLSSPTELGVLELSPAAAGPAFSSIAVDGESYNCGETAKAFLVESEEELYMVRLLRSRDFNEANVYKMDFSEQQWRHVRDLGGRAFFVAPLNFGVSCLAGDQYGVQKNCVYSLVKLSDKSFNMFNVEDGATERRDIGEAYVSVEKHGINLQHPILGTQHRMLWMVPTSL</sequence>
<dbReference type="Gramene" id="TraesCLE_scaffold_033493_01G000100.1">
    <property type="protein sequence ID" value="TraesCLE_scaffold_033493_01G000100.1"/>
    <property type="gene ID" value="TraesCLE_scaffold_033493_01G000100"/>
</dbReference>
<dbReference type="InterPro" id="IPR005174">
    <property type="entry name" value="KIB1-4_b-propeller"/>
</dbReference>
<dbReference type="PANTHER" id="PTHR33127:SF85">
    <property type="entry name" value="OS11G0436500 PROTEIN"/>
    <property type="match status" value="1"/>
</dbReference>
<organism evidence="2">
    <name type="scientific">Triticum aestivum</name>
    <name type="common">Wheat</name>
    <dbReference type="NCBI Taxonomy" id="4565"/>
    <lineage>
        <taxon>Eukaryota</taxon>
        <taxon>Viridiplantae</taxon>
        <taxon>Streptophyta</taxon>
        <taxon>Embryophyta</taxon>
        <taxon>Tracheophyta</taxon>
        <taxon>Spermatophyta</taxon>
        <taxon>Magnoliopsida</taxon>
        <taxon>Liliopsida</taxon>
        <taxon>Poales</taxon>
        <taxon>Poaceae</taxon>
        <taxon>BOP clade</taxon>
        <taxon>Pooideae</taxon>
        <taxon>Triticodae</taxon>
        <taxon>Triticeae</taxon>
        <taxon>Triticinae</taxon>
        <taxon>Triticum</taxon>
    </lineage>
</organism>
<dbReference type="Gramene" id="TraesRN2D0100191300.1">
    <property type="protein sequence ID" value="TraesRN2D0100191300.1"/>
    <property type="gene ID" value="TraesRN2D0100191300"/>
</dbReference>
<proteinExistence type="predicted"/>
<accession>A0A3B6D6S2</accession>
<dbReference type="EnsemblPlants" id="TraesCS2D02G086900.1">
    <property type="protein sequence ID" value="TraesCS2D02G086900.1.cds1"/>
    <property type="gene ID" value="TraesCS2D02G086900"/>
</dbReference>
<keyword evidence="3" id="KW-1185">Reference proteome</keyword>
<dbReference type="Gramene" id="TraesSTA2D03G01094280.1">
    <property type="protein sequence ID" value="TraesSTA2D03G01094280.1.CDS1"/>
    <property type="gene ID" value="TraesSTA2D03G01094280"/>
</dbReference>
<dbReference type="Gramene" id="TraesJUL2D03G01111630.1">
    <property type="protein sequence ID" value="TraesJUL2D03G01111630.1.CDS1"/>
    <property type="gene ID" value="TraesJUL2D03G01111630"/>
</dbReference>
<dbReference type="Gramene" id="TraesROB_scaffold_020918_01G000100.1">
    <property type="protein sequence ID" value="TraesROB_scaffold_020918_01G000100.1"/>
    <property type="gene ID" value="TraesROB_scaffold_020918_01G000100"/>
</dbReference>
<dbReference type="PANTHER" id="PTHR33127">
    <property type="entry name" value="TRANSMEMBRANE PROTEIN"/>
    <property type="match status" value="1"/>
</dbReference>
<dbReference type="Gramene" id="TraesCS2D02G086900.1">
    <property type="protein sequence ID" value="TraesCS2D02G086900.1.cds1"/>
    <property type="gene ID" value="TraesCS2D02G086900"/>
</dbReference>
<dbReference type="AlphaFoldDB" id="A0A3B6D6S2"/>
<dbReference type="Gramene" id="TraesMAC2D03G01104110.1">
    <property type="protein sequence ID" value="TraesMAC2D03G01104110.1.CDS1"/>
    <property type="gene ID" value="TraesMAC2D03G01104110"/>
</dbReference>
<dbReference type="Gramene" id="TraesCS2D03G0172800.1">
    <property type="protein sequence ID" value="TraesCS2D03G0172800.1.CDS1"/>
    <property type="gene ID" value="TraesCS2D03G0172800"/>
</dbReference>
<feature type="domain" description="KIB1-4 beta-propeller" evidence="1">
    <location>
        <begin position="42"/>
        <end position="280"/>
    </location>
</feature>
<dbReference type="Proteomes" id="UP000019116">
    <property type="component" value="Chromosome 2D"/>
</dbReference>
<dbReference type="Gramene" id="TraesNOR2D03G01121580.1">
    <property type="protein sequence ID" value="TraesNOR2D03G01121580.1.CDS1"/>
    <property type="gene ID" value="TraesNOR2D03G01121580"/>
</dbReference>
<dbReference type="Gramene" id="TraesSYM2D03G01119640.1">
    <property type="protein sequence ID" value="TraesSYM2D03G01119640.1.CDS1"/>
    <property type="gene ID" value="TraesSYM2D03G01119640"/>
</dbReference>
<dbReference type="Gramene" id="TraesPARA_EIv1.0_0644170.1">
    <property type="protein sequence ID" value="TraesPARA_EIv1.0_0644170.1.CDS1"/>
    <property type="gene ID" value="TraesPARA_EIv1.0_0644170"/>
</dbReference>
<dbReference type="Pfam" id="PF03478">
    <property type="entry name" value="Beta-prop_KIB1-4"/>
    <property type="match status" value="1"/>
</dbReference>
<dbReference type="Gramene" id="TraesJAG2D03G01108860.1">
    <property type="protein sequence ID" value="TraesJAG2D03G01108860.1.CDS1"/>
    <property type="gene ID" value="TraesJAG2D03G01108860"/>
</dbReference>
<evidence type="ECO:0000313" key="3">
    <source>
        <dbReference type="Proteomes" id="UP000019116"/>
    </source>
</evidence>
<dbReference type="Gramene" id="TraesLAC2D03G01057300.1">
    <property type="protein sequence ID" value="TraesLAC2D03G01057300.1.CDS1"/>
    <property type="gene ID" value="TraesLAC2D03G01057300"/>
</dbReference>
<dbReference type="Gramene" id="TraesLDM2D03G01106840.1">
    <property type="protein sequence ID" value="TraesLDM2D03G01106840.1.CDS1"/>
    <property type="gene ID" value="TraesLDM2D03G01106840"/>
</dbReference>
<evidence type="ECO:0000313" key="2">
    <source>
        <dbReference type="EnsemblPlants" id="TraesCS2D02G086900.1.cds1"/>
    </source>
</evidence>
<dbReference type="OMA" id="WILPVEN"/>
<dbReference type="Gramene" id="TraesWEE_scaffold_032586_01G000100.1">
    <property type="protein sequence ID" value="TraesWEE_scaffold_032586_01G000100.1"/>
    <property type="gene ID" value="TraesWEE_scaffold_032586_01G000100"/>
</dbReference>
<reference evidence="2" key="2">
    <citation type="submission" date="2018-10" db="UniProtKB">
        <authorList>
            <consortium name="EnsemblPlants"/>
        </authorList>
    </citation>
    <scope>IDENTIFICATION</scope>
</reference>